<dbReference type="EMBL" id="BSDD01000003">
    <property type="protein sequence ID" value="GLH70162.1"/>
    <property type="molecule type" value="Genomic_DNA"/>
</dbReference>
<protein>
    <submittedName>
        <fullName evidence="2">Uncharacterized protein</fullName>
    </submittedName>
</protein>
<gene>
    <name evidence="2" type="ORF">GETHPA_16950</name>
</gene>
<dbReference type="RefSeq" id="WP_285724616.1">
    <property type="nucleotide sequence ID" value="NZ_BSDD01000003.1"/>
</dbReference>
<keyword evidence="1" id="KW-1133">Transmembrane helix</keyword>
<keyword evidence="1" id="KW-0472">Membrane</keyword>
<reference evidence="2 3" key="1">
    <citation type="journal article" date="2023" name="Antonie Van Leeuwenhoek">
        <title>Mesoterricola silvestris gen. nov., sp. nov., Mesoterricola sediminis sp. nov., Geothrix oryzae sp. nov., Geothrix edaphica sp. nov., Geothrix rubra sp. nov., and Geothrix limicola sp. nov., six novel members of Acidobacteriota isolated from soils.</title>
        <authorList>
            <person name="Itoh H."/>
            <person name="Sugisawa Y."/>
            <person name="Mise K."/>
            <person name="Xu Z."/>
            <person name="Kuniyasu M."/>
            <person name="Ushijima N."/>
            <person name="Kawano K."/>
            <person name="Kobayashi E."/>
            <person name="Shiratori Y."/>
            <person name="Masuda Y."/>
            <person name="Senoo K."/>
        </authorList>
    </citation>
    <scope>NUCLEOTIDE SEQUENCE [LARGE SCALE GENOMIC DNA]</scope>
    <source>
        <strain evidence="2 3">Red803</strain>
    </source>
</reference>
<feature type="transmembrane region" description="Helical" evidence="1">
    <location>
        <begin position="59"/>
        <end position="89"/>
    </location>
</feature>
<name>A0ABQ5Q5Y0_9BACT</name>
<evidence type="ECO:0000313" key="3">
    <source>
        <dbReference type="Proteomes" id="UP001165089"/>
    </source>
</evidence>
<evidence type="ECO:0000313" key="2">
    <source>
        <dbReference type="EMBL" id="GLH70162.1"/>
    </source>
</evidence>
<evidence type="ECO:0000256" key="1">
    <source>
        <dbReference type="SAM" id="Phobius"/>
    </source>
</evidence>
<dbReference type="Proteomes" id="UP001165089">
    <property type="component" value="Unassembled WGS sequence"/>
</dbReference>
<keyword evidence="1" id="KW-0812">Transmembrane</keyword>
<comment type="caution">
    <text evidence="2">The sequence shown here is derived from an EMBL/GenBank/DDBJ whole genome shotgun (WGS) entry which is preliminary data.</text>
</comment>
<proteinExistence type="predicted"/>
<organism evidence="2 3">
    <name type="scientific">Geothrix rubra</name>
    <dbReference type="NCBI Taxonomy" id="2927977"/>
    <lineage>
        <taxon>Bacteria</taxon>
        <taxon>Pseudomonadati</taxon>
        <taxon>Acidobacteriota</taxon>
        <taxon>Holophagae</taxon>
        <taxon>Holophagales</taxon>
        <taxon>Holophagaceae</taxon>
        <taxon>Geothrix</taxon>
    </lineage>
</organism>
<keyword evidence="3" id="KW-1185">Reference proteome</keyword>
<accession>A0ABQ5Q5Y0</accession>
<sequence>MSVGSPLVFRPSFAQRAMAVLLFAGSWLVGVRALAQILEHLPNLRLGLEVAELSGEPTWSFYVAMVAAVGALVAGGLLLVGTLLGLLLVEGSQVLVDDLGIAVEHNALPPFLARRLGAGRLPWKRISRIERKGFLFILRGGGEPGQALEPRDPDLRFLMVDQLERLVLMVIERSPNLKHED</sequence>